<name>A0A7W7T8D2_9PSEU</name>
<evidence type="ECO:0000313" key="3">
    <source>
        <dbReference type="Proteomes" id="UP000542674"/>
    </source>
</evidence>
<gene>
    <name evidence="2" type="ORF">F4559_005832</name>
</gene>
<keyword evidence="3" id="KW-1185">Reference proteome</keyword>
<sequence>MIDRPGRSAGRWGSWSRMAVGTWRSSIFGSADARVPAVHLGRRAPDLHHHKARTPPSLPRTPPDTAW</sequence>
<proteinExistence type="predicted"/>
<accession>A0A7W7T8D2</accession>
<feature type="region of interest" description="Disordered" evidence="1">
    <location>
        <begin position="42"/>
        <end position="67"/>
    </location>
</feature>
<comment type="caution">
    <text evidence="2">The sequence shown here is derived from an EMBL/GenBank/DDBJ whole genome shotgun (WGS) entry which is preliminary data.</text>
</comment>
<dbReference type="Proteomes" id="UP000542674">
    <property type="component" value="Unassembled WGS sequence"/>
</dbReference>
<dbReference type="RefSeq" id="WP_184674032.1">
    <property type="nucleotide sequence ID" value="NZ_BAABAI010000028.1"/>
</dbReference>
<evidence type="ECO:0000313" key="2">
    <source>
        <dbReference type="EMBL" id="MBB4968473.1"/>
    </source>
</evidence>
<reference evidence="2 3" key="1">
    <citation type="submission" date="2020-08" db="EMBL/GenBank/DDBJ databases">
        <title>Sequencing the genomes of 1000 actinobacteria strains.</title>
        <authorList>
            <person name="Klenk H.-P."/>
        </authorList>
    </citation>
    <scope>NUCLEOTIDE SEQUENCE [LARGE SCALE GENOMIC DNA]</scope>
    <source>
        <strain evidence="2 3">DSM 45084</strain>
    </source>
</reference>
<evidence type="ECO:0000256" key="1">
    <source>
        <dbReference type="SAM" id="MobiDB-lite"/>
    </source>
</evidence>
<dbReference type="EMBL" id="JACHJS010000001">
    <property type="protein sequence ID" value="MBB4968473.1"/>
    <property type="molecule type" value="Genomic_DNA"/>
</dbReference>
<dbReference type="AlphaFoldDB" id="A0A7W7T8D2"/>
<organism evidence="2 3">
    <name type="scientific">Saccharothrix violaceirubra</name>
    <dbReference type="NCBI Taxonomy" id="413306"/>
    <lineage>
        <taxon>Bacteria</taxon>
        <taxon>Bacillati</taxon>
        <taxon>Actinomycetota</taxon>
        <taxon>Actinomycetes</taxon>
        <taxon>Pseudonocardiales</taxon>
        <taxon>Pseudonocardiaceae</taxon>
        <taxon>Saccharothrix</taxon>
    </lineage>
</organism>
<feature type="compositionally biased region" description="Pro residues" evidence="1">
    <location>
        <begin position="56"/>
        <end position="67"/>
    </location>
</feature>
<protein>
    <submittedName>
        <fullName evidence="2">Uncharacterized protein</fullName>
    </submittedName>
</protein>